<accession>A0A5C6B1Z7</accession>
<sequence length="314" mass="33549">MQVFPFDSRYRRHLPHMQIKCPGCSKVLNIPDTAAGRVVQCPCGKQLRAPGGSPAVAASAPAAQPMGAAPARVARPQQPTAPIGGGFGLDDDLFSELTDTDMSGIAAVARPGVPQKAVAAAPSAMLKQYAGEDTNAKKALKPGQRPGTLTFLGVLNILGALLMGGIIALVVGVAAMLQIDPAILLGGMADATIAFIVATVVFWFILHTGVAISCFVPSWFTWQVLIFGYAFMTSYRVLDITWSIMTEGFVLGRFFQMMMYLIASICFWAYAHQDESRKFYQVGPLKAPQVLAANILGVLFGIGFGIMPFFLTIE</sequence>
<name>A0A5C6B1Z7_9BACT</name>
<dbReference type="RefSeq" id="WP_197454387.1">
    <property type="nucleotide sequence ID" value="NZ_CP151726.1"/>
</dbReference>
<feature type="transmembrane region" description="Helical" evidence="2">
    <location>
        <begin position="182"/>
        <end position="206"/>
    </location>
</feature>
<reference evidence="3 4" key="1">
    <citation type="submission" date="2019-02" db="EMBL/GenBank/DDBJ databases">
        <title>Deep-cultivation of Planctomycetes and their phenomic and genomic characterization uncovers novel biology.</title>
        <authorList>
            <person name="Wiegand S."/>
            <person name="Jogler M."/>
            <person name="Boedeker C."/>
            <person name="Pinto D."/>
            <person name="Vollmers J."/>
            <person name="Rivas-Marin E."/>
            <person name="Kohn T."/>
            <person name="Peeters S.H."/>
            <person name="Heuer A."/>
            <person name="Rast P."/>
            <person name="Oberbeckmann S."/>
            <person name="Bunk B."/>
            <person name="Jeske O."/>
            <person name="Meyerdierks A."/>
            <person name="Storesund J.E."/>
            <person name="Kallscheuer N."/>
            <person name="Luecker S."/>
            <person name="Lage O.M."/>
            <person name="Pohl T."/>
            <person name="Merkel B.J."/>
            <person name="Hornburger P."/>
            <person name="Mueller R.-W."/>
            <person name="Bruemmer F."/>
            <person name="Labrenz M."/>
            <person name="Spormann A.M."/>
            <person name="Op Den Camp H."/>
            <person name="Overmann J."/>
            <person name="Amann R."/>
            <person name="Jetten M.S.M."/>
            <person name="Mascher T."/>
            <person name="Medema M.H."/>
            <person name="Devos D.P."/>
            <person name="Kaster A.-K."/>
            <person name="Ovreas L."/>
            <person name="Rohde M."/>
            <person name="Galperin M.Y."/>
            <person name="Jogler C."/>
        </authorList>
    </citation>
    <scope>NUCLEOTIDE SEQUENCE [LARGE SCALE GENOMIC DNA]</scope>
    <source>
        <strain evidence="3 4">Pla52n</strain>
    </source>
</reference>
<protein>
    <submittedName>
        <fullName evidence="3">Uncharacterized protein</fullName>
    </submittedName>
</protein>
<evidence type="ECO:0000256" key="2">
    <source>
        <dbReference type="SAM" id="Phobius"/>
    </source>
</evidence>
<organism evidence="3 4">
    <name type="scientific">Stieleria varia</name>
    <dbReference type="NCBI Taxonomy" id="2528005"/>
    <lineage>
        <taxon>Bacteria</taxon>
        <taxon>Pseudomonadati</taxon>
        <taxon>Planctomycetota</taxon>
        <taxon>Planctomycetia</taxon>
        <taxon>Pirellulales</taxon>
        <taxon>Pirellulaceae</taxon>
        <taxon>Stieleria</taxon>
    </lineage>
</organism>
<feature type="transmembrane region" description="Helical" evidence="2">
    <location>
        <begin position="151"/>
        <end position="175"/>
    </location>
</feature>
<feature type="transmembrane region" description="Helical" evidence="2">
    <location>
        <begin position="218"/>
        <end position="238"/>
    </location>
</feature>
<feature type="transmembrane region" description="Helical" evidence="2">
    <location>
        <begin position="250"/>
        <end position="271"/>
    </location>
</feature>
<evidence type="ECO:0000313" key="3">
    <source>
        <dbReference type="EMBL" id="TWU05920.1"/>
    </source>
</evidence>
<dbReference type="AlphaFoldDB" id="A0A5C6B1Z7"/>
<keyword evidence="4" id="KW-1185">Reference proteome</keyword>
<evidence type="ECO:0000256" key="1">
    <source>
        <dbReference type="SAM" id="MobiDB-lite"/>
    </source>
</evidence>
<comment type="caution">
    <text evidence="3">The sequence shown here is derived from an EMBL/GenBank/DDBJ whole genome shotgun (WGS) entry which is preliminary data.</text>
</comment>
<keyword evidence="2" id="KW-0812">Transmembrane</keyword>
<dbReference type="EMBL" id="SJPN01000002">
    <property type="protein sequence ID" value="TWU05920.1"/>
    <property type="molecule type" value="Genomic_DNA"/>
</dbReference>
<feature type="region of interest" description="Disordered" evidence="1">
    <location>
        <begin position="55"/>
        <end position="82"/>
    </location>
</feature>
<keyword evidence="2" id="KW-0472">Membrane</keyword>
<dbReference type="Proteomes" id="UP000320176">
    <property type="component" value="Unassembled WGS sequence"/>
</dbReference>
<evidence type="ECO:0000313" key="4">
    <source>
        <dbReference type="Proteomes" id="UP000320176"/>
    </source>
</evidence>
<gene>
    <name evidence="3" type="ORF">Pla52n_16360</name>
</gene>
<proteinExistence type="predicted"/>
<keyword evidence="2" id="KW-1133">Transmembrane helix</keyword>
<feature type="transmembrane region" description="Helical" evidence="2">
    <location>
        <begin position="291"/>
        <end position="313"/>
    </location>
</feature>